<comment type="similarity">
    <text evidence="1">Belongs to the AB hydrolase superfamily.</text>
</comment>
<sequence length="542" mass="58267">MSEYRPLRLLAPDQEVDARAIVHDLLTGDPTGVPAYLAEDIAALRSQSRFGAVLIPGAEGVLLDAMAAWPLVAGPHPVVVLPAGLDPAGWKMYSGALIRLLLRGYAVVAYTERGLPGSEGELTVAGPEDVADARCVIDWALAHPELDADPERIGMVGLSYGSGISQLVAQVDDRVKAVVALSTWADLAESLLYDDTRHILAARTLASISEHPSAELTAVLADFEANTNLPAVRAYARPRSPAAVPVGQRRPVPTFFTSYWHETIFPQNQLLDYFSEFPGPKRLDLAVGDHGAVEIPGMILGVYTRTSEAAYDWLDRFVRGIDNGIDRDGVVHTETMYSFTMATAPDLASWAQPSRTYHLAAPAGGSVDGTLVLQPPGELRQAIRAGDPHVQAAQQLVFDGFLERLLMPVRQKFAEVDRATAAVWATPNPFLKPQHIAGFPEFHVTVTPSTDVATVVAYLFDLNPLTGNLRIVTHAATTVHNSGPGQPATIALRLQATDYRIPLGHKLVAILATEDPLYATETAPDSTVTLQGPGRLEIPIAP</sequence>
<dbReference type="OrthoDB" id="3276960at2"/>
<accession>A0A7K0DPC9</accession>
<dbReference type="Gene3D" id="3.40.50.1820">
    <property type="entry name" value="alpha/beta hydrolase"/>
    <property type="match status" value="1"/>
</dbReference>
<keyword evidence="5" id="KW-1185">Reference proteome</keyword>
<protein>
    <recommendedName>
        <fullName evidence="3">Xaa-Pro dipeptidyl-peptidase C-terminal domain-containing protein</fullName>
    </recommendedName>
</protein>
<dbReference type="Pfam" id="PF08530">
    <property type="entry name" value="PepX_C"/>
    <property type="match status" value="1"/>
</dbReference>
<evidence type="ECO:0000313" key="4">
    <source>
        <dbReference type="EMBL" id="MQY27458.1"/>
    </source>
</evidence>
<dbReference type="SMART" id="SM00939">
    <property type="entry name" value="PepX_C"/>
    <property type="match status" value="1"/>
</dbReference>
<dbReference type="GO" id="GO:0052689">
    <property type="term" value="F:carboxylic ester hydrolase activity"/>
    <property type="evidence" value="ECO:0007669"/>
    <property type="project" value="UniProtKB-ARBA"/>
</dbReference>
<dbReference type="InterPro" id="IPR050261">
    <property type="entry name" value="FrsA_esterase"/>
</dbReference>
<keyword evidence="2" id="KW-0378">Hydrolase</keyword>
<dbReference type="PANTHER" id="PTHR22946:SF9">
    <property type="entry name" value="POLYKETIDE TRANSFERASE AF380"/>
    <property type="match status" value="1"/>
</dbReference>
<dbReference type="InterPro" id="IPR029058">
    <property type="entry name" value="AB_hydrolase_fold"/>
</dbReference>
<name>A0A7K0DPC9_9NOCA</name>
<dbReference type="Proteomes" id="UP000431401">
    <property type="component" value="Unassembled WGS sequence"/>
</dbReference>
<dbReference type="SUPFAM" id="SSF49785">
    <property type="entry name" value="Galactose-binding domain-like"/>
    <property type="match status" value="1"/>
</dbReference>
<dbReference type="SUPFAM" id="SSF53474">
    <property type="entry name" value="alpha/beta-Hydrolases"/>
    <property type="match status" value="1"/>
</dbReference>
<evidence type="ECO:0000313" key="5">
    <source>
        <dbReference type="Proteomes" id="UP000431401"/>
    </source>
</evidence>
<evidence type="ECO:0000259" key="3">
    <source>
        <dbReference type="SMART" id="SM00939"/>
    </source>
</evidence>
<evidence type="ECO:0000256" key="1">
    <source>
        <dbReference type="ARBA" id="ARBA00008645"/>
    </source>
</evidence>
<dbReference type="GO" id="GO:0008239">
    <property type="term" value="F:dipeptidyl-peptidase activity"/>
    <property type="evidence" value="ECO:0007669"/>
    <property type="project" value="InterPro"/>
</dbReference>
<feature type="domain" description="Xaa-Pro dipeptidyl-peptidase C-terminal" evidence="3">
    <location>
        <begin position="311"/>
        <end position="537"/>
    </location>
</feature>
<dbReference type="RefSeq" id="WP_153342579.1">
    <property type="nucleotide sequence ID" value="NZ_WEGI01000006.1"/>
</dbReference>
<dbReference type="Pfam" id="PF02129">
    <property type="entry name" value="Peptidase_S15"/>
    <property type="match status" value="1"/>
</dbReference>
<dbReference type="InterPro" id="IPR013736">
    <property type="entry name" value="Xaa-Pro_dipept_C"/>
</dbReference>
<dbReference type="AlphaFoldDB" id="A0A7K0DPC9"/>
<comment type="caution">
    <text evidence="4">The sequence shown here is derived from an EMBL/GenBank/DDBJ whole genome shotgun (WGS) entry which is preliminary data.</text>
</comment>
<dbReference type="InterPro" id="IPR000383">
    <property type="entry name" value="Xaa-Pro-like_dom"/>
</dbReference>
<dbReference type="EMBL" id="WEGI01000006">
    <property type="protein sequence ID" value="MQY27458.1"/>
    <property type="molecule type" value="Genomic_DNA"/>
</dbReference>
<organism evidence="4 5">
    <name type="scientific">Nocardia aurantia</name>
    <dbReference type="NCBI Taxonomy" id="2585199"/>
    <lineage>
        <taxon>Bacteria</taxon>
        <taxon>Bacillati</taxon>
        <taxon>Actinomycetota</taxon>
        <taxon>Actinomycetes</taxon>
        <taxon>Mycobacteriales</taxon>
        <taxon>Nocardiaceae</taxon>
        <taxon>Nocardia</taxon>
    </lineage>
</organism>
<dbReference type="InterPro" id="IPR008979">
    <property type="entry name" value="Galactose-bd-like_sf"/>
</dbReference>
<evidence type="ECO:0000256" key="2">
    <source>
        <dbReference type="ARBA" id="ARBA00022801"/>
    </source>
</evidence>
<proteinExistence type="inferred from homology"/>
<dbReference type="PANTHER" id="PTHR22946">
    <property type="entry name" value="DIENELACTONE HYDROLASE DOMAIN-CONTAINING PROTEIN-RELATED"/>
    <property type="match status" value="1"/>
</dbReference>
<reference evidence="4 5" key="1">
    <citation type="submission" date="2019-10" db="EMBL/GenBank/DDBJ databases">
        <title>Nocardia macrotermitis sp. nov. and Nocardia aurantia sp. nov., isolated from the gut of fungus growing-termite Macrotermes natalensis.</title>
        <authorList>
            <person name="Benndorf R."/>
            <person name="Schwitalla J."/>
            <person name="Martin K."/>
            <person name="De Beer W."/>
            <person name="Kaster A.-K."/>
            <person name="Vollmers J."/>
            <person name="Poulsen M."/>
            <person name="Beemelmanns C."/>
        </authorList>
    </citation>
    <scope>NUCLEOTIDE SEQUENCE [LARGE SCALE GENOMIC DNA]</scope>
    <source>
        <strain evidence="4 5">RB56</strain>
    </source>
</reference>
<dbReference type="Gene3D" id="2.60.120.260">
    <property type="entry name" value="Galactose-binding domain-like"/>
    <property type="match status" value="1"/>
</dbReference>
<gene>
    <name evidence="4" type="ORF">NRB56_30410</name>
</gene>